<evidence type="ECO:0000313" key="2">
    <source>
        <dbReference type="EMBL" id="KAJ5107475.1"/>
    </source>
</evidence>
<sequence length="361" mass="43049">MRNRNRADRRQTRKLKAEWEKIKAEKTGSKVSKDQIQREQEIEQKLRDIRRAKSQRHKEQKAQREIAKQQKNVSTHVNRIEPKPEPVDCNHDEEEPSEEEKIIYDYPAWYHRVTALAEQEKRWIRYVDFDEDLSELGEGSDEDEMSDDWDYLEFIETKDMRRERKREIIENAKVLALERKMEDEARNPSRSPSIQSDSISLDGTWNLYSSEYANHCYSYHDSNEDDFQEKKVTFEFMDAWNEMASDFRDAFGRNPPRPRHAMPSLHMAHIYFGHESYTIEPFKTPSELSQEWHEFVAIIPWAMTNQKDDSPPEVPDTFTFVGIREEKEDKAKSSAPYRSSSPKESWFEMNHPMGSWAQSQW</sequence>
<reference evidence="2" key="1">
    <citation type="submission" date="2022-11" db="EMBL/GenBank/DDBJ databases">
        <authorList>
            <person name="Petersen C."/>
        </authorList>
    </citation>
    <scope>NUCLEOTIDE SEQUENCE</scope>
    <source>
        <strain evidence="2">IBT 30069</strain>
    </source>
</reference>
<proteinExistence type="predicted"/>
<name>A0A9W9KIA2_9EURO</name>
<dbReference type="EMBL" id="JAPQKH010000003">
    <property type="protein sequence ID" value="KAJ5107475.1"/>
    <property type="molecule type" value="Genomic_DNA"/>
</dbReference>
<feature type="region of interest" description="Disordered" evidence="1">
    <location>
        <begin position="324"/>
        <end position="349"/>
    </location>
</feature>
<protein>
    <submittedName>
        <fullName evidence="2">Uncharacterized protein</fullName>
    </submittedName>
</protein>
<dbReference type="OrthoDB" id="4188416at2759"/>
<comment type="caution">
    <text evidence="2">The sequence shown here is derived from an EMBL/GenBank/DDBJ whole genome shotgun (WGS) entry which is preliminary data.</text>
</comment>
<accession>A0A9W9KIA2</accession>
<dbReference type="Proteomes" id="UP001149165">
    <property type="component" value="Unassembled WGS sequence"/>
</dbReference>
<evidence type="ECO:0000313" key="3">
    <source>
        <dbReference type="Proteomes" id="UP001149165"/>
    </source>
</evidence>
<dbReference type="AlphaFoldDB" id="A0A9W9KIA2"/>
<keyword evidence="3" id="KW-1185">Reference proteome</keyword>
<reference evidence="2" key="2">
    <citation type="journal article" date="2023" name="IMA Fungus">
        <title>Comparative genomic study of the Penicillium genus elucidates a diverse pangenome and 15 lateral gene transfer events.</title>
        <authorList>
            <person name="Petersen C."/>
            <person name="Sorensen T."/>
            <person name="Nielsen M.R."/>
            <person name="Sondergaard T.E."/>
            <person name="Sorensen J.L."/>
            <person name="Fitzpatrick D.A."/>
            <person name="Frisvad J.C."/>
            <person name="Nielsen K.L."/>
        </authorList>
    </citation>
    <scope>NUCLEOTIDE SEQUENCE</scope>
    <source>
        <strain evidence="2">IBT 30069</strain>
    </source>
</reference>
<feature type="compositionally biased region" description="Basic and acidic residues" evidence="1">
    <location>
        <begin position="78"/>
        <end position="90"/>
    </location>
</feature>
<organism evidence="2 3">
    <name type="scientific">Penicillium angulare</name>
    <dbReference type="NCBI Taxonomy" id="116970"/>
    <lineage>
        <taxon>Eukaryota</taxon>
        <taxon>Fungi</taxon>
        <taxon>Dikarya</taxon>
        <taxon>Ascomycota</taxon>
        <taxon>Pezizomycotina</taxon>
        <taxon>Eurotiomycetes</taxon>
        <taxon>Eurotiomycetidae</taxon>
        <taxon>Eurotiales</taxon>
        <taxon>Aspergillaceae</taxon>
        <taxon>Penicillium</taxon>
    </lineage>
</organism>
<gene>
    <name evidence="2" type="ORF">N7456_004150</name>
</gene>
<feature type="region of interest" description="Disordered" evidence="1">
    <location>
        <begin position="50"/>
        <end position="98"/>
    </location>
</feature>
<evidence type="ECO:0000256" key="1">
    <source>
        <dbReference type="SAM" id="MobiDB-lite"/>
    </source>
</evidence>